<protein>
    <submittedName>
        <fullName evidence="2">Uncharacterized protein</fullName>
    </submittedName>
</protein>
<feature type="compositionally biased region" description="Polar residues" evidence="1">
    <location>
        <begin position="118"/>
        <end position="146"/>
    </location>
</feature>
<dbReference type="Proteomes" id="UP001158986">
    <property type="component" value="Unassembled WGS sequence"/>
</dbReference>
<proteinExistence type="predicted"/>
<accession>A0ABN8D3E5</accession>
<evidence type="ECO:0000313" key="3">
    <source>
        <dbReference type="Proteomes" id="UP001158986"/>
    </source>
</evidence>
<evidence type="ECO:0000313" key="2">
    <source>
        <dbReference type="EMBL" id="CAH0519449.1"/>
    </source>
</evidence>
<reference evidence="2 3" key="1">
    <citation type="submission" date="2021-11" db="EMBL/GenBank/DDBJ databases">
        <authorList>
            <person name="Islam A."/>
            <person name="Islam S."/>
            <person name="Flora M.S."/>
            <person name="Rahman M."/>
            <person name="Ziaur R.M."/>
            <person name="Epstein J.H."/>
            <person name="Hassan M."/>
            <person name="Klassen M."/>
            <person name="Woodard K."/>
            <person name="Webb A."/>
            <person name="Webby R.J."/>
            <person name="El Zowalaty M.E."/>
        </authorList>
    </citation>
    <scope>NUCLEOTIDE SEQUENCE [LARGE SCALE GENOMIC DNA]</scope>
    <source>
        <strain evidence="2">Pbs1</strain>
    </source>
</reference>
<gene>
    <name evidence="2" type="ORF">PBS001_LOCUS5976</name>
</gene>
<organism evidence="2 3">
    <name type="scientific">Peronospora belbahrii</name>
    <dbReference type="NCBI Taxonomy" id="622444"/>
    <lineage>
        <taxon>Eukaryota</taxon>
        <taxon>Sar</taxon>
        <taxon>Stramenopiles</taxon>
        <taxon>Oomycota</taxon>
        <taxon>Peronosporomycetes</taxon>
        <taxon>Peronosporales</taxon>
        <taxon>Peronosporaceae</taxon>
        <taxon>Peronospora</taxon>
    </lineage>
</organism>
<dbReference type="EMBL" id="CAKLCB010000297">
    <property type="protein sequence ID" value="CAH0519449.1"/>
    <property type="molecule type" value="Genomic_DNA"/>
</dbReference>
<feature type="compositionally biased region" description="Polar residues" evidence="1">
    <location>
        <begin position="203"/>
        <end position="215"/>
    </location>
</feature>
<evidence type="ECO:0000256" key="1">
    <source>
        <dbReference type="SAM" id="MobiDB-lite"/>
    </source>
</evidence>
<sequence>MLTTCATATMVMSSIAQTIPQTSDYEKASSYTNAADVAAVVNHVALETITKKLTFHALTTKALKLAMVPYLILNIGNIGVDAGPYLGTGGADYITGAPCPKPLSSSQGTDVNRIPGDNNVNQNNEELPIIPTTNITGDPTQLVNNDSQEETDALQLPNDNNADATPCPPANGGGQNGGDSPPTPNGNNATPYPPANGGGQNGGDSPTTSNDNNATPYPPANGGGQNGGDSSQTTKDNNADAIPYPPANGGGQNIGESYQN</sequence>
<feature type="region of interest" description="Disordered" evidence="1">
    <location>
        <begin position="101"/>
        <end position="260"/>
    </location>
</feature>
<comment type="caution">
    <text evidence="2">The sequence shown here is derived from an EMBL/GenBank/DDBJ whole genome shotgun (WGS) entry which is preliminary data.</text>
</comment>
<name>A0ABN8D3E5_9STRA</name>
<keyword evidence="3" id="KW-1185">Reference proteome</keyword>